<proteinExistence type="predicted"/>
<sequence length="100" mass="11477">MGSTSIILLLSIINHRNMYLRLPFLKVLKRSPLISRSSPSTYYYLSKQACIHRGSSPAIDATNPWLLLRACTDRASLLSRRRVHHFRKGSAPIQERMLAR</sequence>
<dbReference type="AlphaFoldDB" id="A0A9E7GMN3"/>
<protein>
    <submittedName>
        <fullName evidence="1">Uncharacterized protein</fullName>
    </submittedName>
</protein>
<accession>A0A9E7GMN3</accession>
<dbReference type="Proteomes" id="UP001055439">
    <property type="component" value="Chromosome 7"/>
</dbReference>
<evidence type="ECO:0000313" key="2">
    <source>
        <dbReference type="Proteomes" id="UP001055439"/>
    </source>
</evidence>
<dbReference type="EMBL" id="CP097509">
    <property type="protein sequence ID" value="URE14907.1"/>
    <property type="molecule type" value="Genomic_DNA"/>
</dbReference>
<reference evidence="1" key="1">
    <citation type="submission" date="2022-05" db="EMBL/GenBank/DDBJ databases">
        <title>The Musa troglodytarum L. genome provides insights into the mechanism of non-climacteric behaviour and enrichment of carotenoids.</title>
        <authorList>
            <person name="Wang J."/>
        </authorList>
    </citation>
    <scope>NUCLEOTIDE SEQUENCE</scope>
    <source>
        <tissue evidence="1">Leaf</tissue>
    </source>
</reference>
<organism evidence="1 2">
    <name type="scientific">Musa troglodytarum</name>
    <name type="common">fe'i banana</name>
    <dbReference type="NCBI Taxonomy" id="320322"/>
    <lineage>
        <taxon>Eukaryota</taxon>
        <taxon>Viridiplantae</taxon>
        <taxon>Streptophyta</taxon>
        <taxon>Embryophyta</taxon>
        <taxon>Tracheophyta</taxon>
        <taxon>Spermatophyta</taxon>
        <taxon>Magnoliopsida</taxon>
        <taxon>Liliopsida</taxon>
        <taxon>Zingiberales</taxon>
        <taxon>Musaceae</taxon>
        <taxon>Musa</taxon>
    </lineage>
</organism>
<name>A0A9E7GMN3_9LILI</name>
<evidence type="ECO:0000313" key="1">
    <source>
        <dbReference type="EMBL" id="URE14907.1"/>
    </source>
</evidence>
<gene>
    <name evidence="1" type="ORF">MUK42_37046</name>
</gene>
<keyword evidence="2" id="KW-1185">Reference proteome</keyword>